<accession>A0A285EAS8</accession>
<dbReference type="Pfam" id="PF01958">
    <property type="entry name" value="Asp_DH_C"/>
    <property type="match status" value="1"/>
</dbReference>
<dbReference type="HAMAP" id="MF_01265">
    <property type="entry name" value="NadX"/>
    <property type="match status" value="1"/>
</dbReference>
<organism evidence="10 11">
    <name type="scientific">Geodermatophilus sabuli</name>
    <dbReference type="NCBI Taxonomy" id="1564158"/>
    <lineage>
        <taxon>Bacteria</taxon>
        <taxon>Bacillati</taxon>
        <taxon>Actinomycetota</taxon>
        <taxon>Actinomycetes</taxon>
        <taxon>Geodermatophilales</taxon>
        <taxon>Geodermatophilaceae</taxon>
        <taxon>Geodermatophilus</taxon>
    </lineage>
</organism>
<comment type="miscellaneous">
    <text evidence="6">The iminoaspartate product is unstable in aqueous solution and can decompose to oxaloacetate and ammonia.</text>
</comment>
<dbReference type="EMBL" id="OBDO01000003">
    <property type="protein sequence ID" value="SNX96087.1"/>
    <property type="molecule type" value="Genomic_DNA"/>
</dbReference>
<feature type="binding site" evidence="6">
    <location>
        <position position="212"/>
    </location>
    <ligand>
        <name>NAD(+)</name>
        <dbReference type="ChEBI" id="CHEBI:57540"/>
    </ligand>
</feature>
<evidence type="ECO:0000256" key="4">
    <source>
        <dbReference type="ARBA" id="ARBA00023002"/>
    </source>
</evidence>
<dbReference type="Gene3D" id="3.30.360.10">
    <property type="entry name" value="Dihydrodipicolinate Reductase, domain 2"/>
    <property type="match status" value="1"/>
</dbReference>
<comment type="catalytic activity">
    <reaction evidence="6">
        <text>L-aspartate + NAD(+) + H2O = oxaloacetate + NH4(+) + NADH + H(+)</text>
        <dbReference type="Rhea" id="RHEA:11788"/>
        <dbReference type="ChEBI" id="CHEBI:15377"/>
        <dbReference type="ChEBI" id="CHEBI:15378"/>
        <dbReference type="ChEBI" id="CHEBI:16452"/>
        <dbReference type="ChEBI" id="CHEBI:28938"/>
        <dbReference type="ChEBI" id="CHEBI:29991"/>
        <dbReference type="ChEBI" id="CHEBI:57540"/>
        <dbReference type="ChEBI" id="CHEBI:57945"/>
        <dbReference type="EC" id="1.4.1.21"/>
    </reaction>
</comment>
<evidence type="ECO:0000259" key="8">
    <source>
        <dbReference type="Pfam" id="PF01958"/>
    </source>
</evidence>
<dbReference type="SUPFAM" id="SSF51735">
    <property type="entry name" value="NAD(P)-binding Rossmann-fold domains"/>
    <property type="match status" value="1"/>
</dbReference>
<feature type="region of interest" description="Disordered" evidence="7">
    <location>
        <begin position="1"/>
        <end position="27"/>
    </location>
</feature>
<dbReference type="InterPro" id="IPR036291">
    <property type="entry name" value="NAD(P)-bd_dom_sf"/>
</dbReference>
<evidence type="ECO:0000256" key="2">
    <source>
        <dbReference type="ARBA" id="ARBA00022642"/>
    </source>
</evidence>
<dbReference type="PANTHER" id="PTHR31873:SF6">
    <property type="entry name" value="ASPARTATE DEHYDROGENASE DOMAIN-CONTAINING PROTEIN"/>
    <property type="match status" value="1"/>
</dbReference>
<keyword evidence="4 6" id="KW-0560">Oxidoreductase</keyword>
<comment type="catalytic activity">
    <reaction evidence="6">
        <text>L-aspartate + NADP(+) + H2O = oxaloacetate + NH4(+) + NADPH + H(+)</text>
        <dbReference type="Rhea" id="RHEA:11784"/>
        <dbReference type="ChEBI" id="CHEBI:15377"/>
        <dbReference type="ChEBI" id="CHEBI:15378"/>
        <dbReference type="ChEBI" id="CHEBI:16452"/>
        <dbReference type="ChEBI" id="CHEBI:28938"/>
        <dbReference type="ChEBI" id="CHEBI:29991"/>
        <dbReference type="ChEBI" id="CHEBI:57783"/>
        <dbReference type="ChEBI" id="CHEBI:58349"/>
        <dbReference type="EC" id="1.4.1.21"/>
    </reaction>
</comment>
<name>A0A285EAS8_9ACTN</name>
<dbReference type="GO" id="GO:0051287">
    <property type="term" value="F:NAD binding"/>
    <property type="evidence" value="ECO:0007669"/>
    <property type="project" value="UniProtKB-UniRule"/>
</dbReference>
<keyword evidence="5 6" id="KW-0520">NAD</keyword>
<dbReference type="GO" id="GO:0009435">
    <property type="term" value="P:NAD+ biosynthetic process"/>
    <property type="evidence" value="ECO:0007669"/>
    <property type="project" value="UniProtKB-UniRule"/>
</dbReference>
<evidence type="ECO:0000259" key="9">
    <source>
        <dbReference type="Pfam" id="PF03447"/>
    </source>
</evidence>
<feature type="binding site" evidence="6">
    <location>
        <position position="143"/>
    </location>
    <ligand>
        <name>NAD(+)</name>
        <dbReference type="ChEBI" id="CHEBI:57540"/>
    </ligand>
</feature>
<dbReference type="GO" id="GO:0033735">
    <property type="term" value="F:aspartate dehydrogenase [NAD(P)+] activity"/>
    <property type="evidence" value="ECO:0007669"/>
    <property type="project" value="UniProtKB-EC"/>
</dbReference>
<dbReference type="GO" id="GO:0016639">
    <property type="term" value="F:oxidoreductase activity, acting on the CH-NH2 group of donors, NAD or NADP as acceptor"/>
    <property type="evidence" value="ECO:0007669"/>
    <property type="project" value="UniProtKB-UniRule"/>
</dbReference>
<protein>
    <recommendedName>
        <fullName evidence="6">L-aspartate dehydrogenase</fullName>
        <ecNumber evidence="6">1.4.1.21</ecNumber>
    </recommendedName>
</protein>
<feature type="compositionally biased region" description="Low complexity" evidence="7">
    <location>
        <begin position="10"/>
        <end position="23"/>
    </location>
</feature>
<dbReference type="AlphaFoldDB" id="A0A285EAS8"/>
<dbReference type="GO" id="GO:0050661">
    <property type="term" value="F:NADP binding"/>
    <property type="evidence" value="ECO:0007669"/>
    <property type="project" value="UniProtKB-UniRule"/>
</dbReference>
<feature type="domain" description="Aspartate dehydrogenase" evidence="8">
    <location>
        <begin position="191"/>
        <end position="276"/>
    </location>
</feature>
<dbReference type="Gene3D" id="3.40.50.720">
    <property type="entry name" value="NAD(P)-binding Rossmann-like Domain"/>
    <property type="match status" value="1"/>
</dbReference>
<keyword evidence="2 6" id="KW-0662">Pyridine nucleotide biosynthesis</keyword>
<evidence type="ECO:0000256" key="1">
    <source>
        <dbReference type="ARBA" id="ARBA00008331"/>
    </source>
</evidence>
<proteinExistence type="inferred from homology"/>
<reference evidence="10 11" key="1">
    <citation type="submission" date="2017-09" db="EMBL/GenBank/DDBJ databases">
        <authorList>
            <person name="Ehlers B."/>
            <person name="Leendertz F.H."/>
        </authorList>
    </citation>
    <scope>NUCLEOTIDE SEQUENCE [LARGE SCALE GENOMIC DNA]</scope>
    <source>
        <strain evidence="10 11">DSM 46844</strain>
    </source>
</reference>
<dbReference type="UniPathway" id="UPA00253">
    <property type="reaction ID" value="UER00456"/>
</dbReference>
<comment type="pathway">
    <text evidence="6">Cofactor biosynthesis; NAD(+) biosynthesis; iminoaspartate from L-aspartate (dehydrogenase route): step 1/1.</text>
</comment>
<dbReference type="InterPro" id="IPR020626">
    <property type="entry name" value="Asp_DH_prok"/>
</dbReference>
<dbReference type="RefSeq" id="WP_097206109.1">
    <property type="nucleotide sequence ID" value="NZ_JACHXB010000004.1"/>
</dbReference>
<evidence type="ECO:0000313" key="10">
    <source>
        <dbReference type="EMBL" id="SNX96087.1"/>
    </source>
</evidence>
<dbReference type="EC" id="1.4.1.21" evidence="6"/>
<keyword evidence="3 6" id="KW-0521">NADP</keyword>
<dbReference type="Pfam" id="PF03447">
    <property type="entry name" value="NAD_binding_3"/>
    <property type="match status" value="1"/>
</dbReference>
<evidence type="ECO:0000256" key="5">
    <source>
        <dbReference type="ARBA" id="ARBA00023027"/>
    </source>
</evidence>
<dbReference type="InterPro" id="IPR002811">
    <property type="entry name" value="Asp_DH"/>
</dbReference>
<evidence type="ECO:0000256" key="6">
    <source>
        <dbReference type="HAMAP-Rule" id="MF_01265"/>
    </source>
</evidence>
<dbReference type="SUPFAM" id="SSF55347">
    <property type="entry name" value="Glyceraldehyde-3-phosphate dehydrogenase-like, C-terminal domain"/>
    <property type="match status" value="1"/>
</dbReference>
<sequence length="291" mass="29602">MTHTPADDLAGIPGPAGSAHPGPRAGGPGAGPRVAVLGYGAIGRVVARELLAGAVHGATLVCVVNRSPVPDPPVPQLSLTEAIEIADVVVECAGSAALLEAIQPVLSAGLDLVVSSVAGLLHPRLAGRLDTLGPGRLRCTHGALGGLDLLASAAAVGGLDRAVLRTTKKPIALIQPWMDEQEARRVRGAGEDVLVFAGPPAEAARLFPQSLNVAAALSLAVGDPDVVRVELHADPAADLTTHRIEASGPQGSYVFEVQNRPSPDNPRTSAVVPYSILRTLSGLTARPPLIA</sequence>
<feature type="domain" description="Aspartate/homoserine dehydrogenase NAD-binding" evidence="9">
    <location>
        <begin position="38"/>
        <end position="129"/>
    </location>
</feature>
<dbReference type="InterPro" id="IPR011182">
    <property type="entry name" value="L-Asp_DH"/>
</dbReference>
<evidence type="ECO:0000313" key="11">
    <source>
        <dbReference type="Proteomes" id="UP000219514"/>
    </source>
</evidence>
<comment type="function">
    <text evidence="6">Specifically catalyzes the NAD or NADP-dependent dehydrogenation of L-aspartate to iminoaspartate.</text>
</comment>
<gene>
    <name evidence="6" type="primary">nadX</name>
    <name evidence="10" type="ORF">SAMN06893097_103256</name>
</gene>
<comment type="similarity">
    <text evidence="1 6">Belongs to the L-aspartate dehydrogenase family.</text>
</comment>
<dbReference type="Proteomes" id="UP000219514">
    <property type="component" value="Unassembled WGS sequence"/>
</dbReference>
<evidence type="ECO:0000256" key="7">
    <source>
        <dbReference type="SAM" id="MobiDB-lite"/>
    </source>
</evidence>
<dbReference type="OrthoDB" id="4772942at2"/>
<evidence type="ECO:0000256" key="3">
    <source>
        <dbReference type="ARBA" id="ARBA00022857"/>
    </source>
</evidence>
<dbReference type="PANTHER" id="PTHR31873">
    <property type="entry name" value="L-ASPARTATE DEHYDROGENASE-RELATED"/>
    <property type="match status" value="1"/>
</dbReference>
<keyword evidence="11" id="KW-1185">Reference proteome</keyword>
<feature type="active site" evidence="6">
    <location>
        <position position="242"/>
    </location>
</feature>
<dbReference type="PIRSF" id="PIRSF005227">
    <property type="entry name" value="Asp_dh_NAD_syn"/>
    <property type="match status" value="1"/>
</dbReference>
<dbReference type="InterPro" id="IPR005106">
    <property type="entry name" value="Asp/hSer_DH_NAD-bd"/>
</dbReference>